<dbReference type="SMART" id="SM00726">
    <property type="entry name" value="UIM"/>
    <property type="match status" value="3"/>
</dbReference>
<evidence type="ECO:0000256" key="3">
    <source>
        <dbReference type="ARBA" id="ARBA00004604"/>
    </source>
</evidence>
<evidence type="ECO:0000256" key="14">
    <source>
        <dbReference type="ARBA" id="ARBA00060106"/>
    </source>
</evidence>
<dbReference type="InterPro" id="IPR003903">
    <property type="entry name" value="UIM_dom"/>
</dbReference>
<dbReference type="InterPro" id="IPR006155">
    <property type="entry name" value="Josephin"/>
</dbReference>
<comment type="subcellular location">
    <subcellularLocation>
        <location evidence="2">Cytoplasm</location>
    </subcellularLocation>
    <subcellularLocation>
        <location evidence="3">Nucleus</location>
        <location evidence="3">Nucleolus</location>
    </subcellularLocation>
</comment>
<dbReference type="Gene3D" id="3.90.70.40">
    <property type="match status" value="1"/>
</dbReference>
<dbReference type="WBParaSite" id="SMUV_0000686301-mRNA-1">
    <property type="protein sequence ID" value="SMUV_0000686301-mRNA-1"/>
    <property type="gene ID" value="SMUV_0000686301"/>
</dbReference>
<evidence type="ECO:0000313" key="21">
    <source>
        <dbReference type="Proteomes" id="UP000046393"/>
    </source>
</evidence>
<dbReference type="Proteomes" id="UP000046393">
    <property type="component" value="Unplaced"/>
</dbReference>
<evidence type="ECO:0000313" key="22">
    <source>
        <dbReference type="WBParaSite" id="SMUV_0000686301-mRNA-1"/>
    </source>
</evidence>
<keyword evidence="21" id="KW-1185">Reference proteome</keyword>
<proteinExistence type="predicted"/>
<protein>
    <recommendedName>
        <fullName evidence="16">Ataxin-3 homolog</fullName>
        <ecNumber evidence="4">3.4.19.12</ecNumber>
    </recommendedName>
    <alternativeName>
        <fullName evidence="17">Machado-Joseph disease-like protein</fullName>
    </alternativeName>
</protein>
<evidence type="ECO:0000256" key="7">
    <source>
        <dbReference type="ARBA" id="ARBA00022737"/>
    </source>
</evidence>
<dbReference type="GO" id="GO:0005730">
    <property type="term" value="C:nucleolus"/>
    <property type="evidence" value="ECO:0007669"/>
    <property type="project" value="UniProtKB-SubCell"/>
</dbReference>
<keyword evidence="9 19" id="KW-0378">Hydrolase</keyword>
<dbReference type="AlphaFoldDB" id="A0A0N5AQA7"/>
<evidence type="ECO:0000256" key="5">
    <source>
        <dbReference type="ARBA" id="ARBA00022490"/>
    </source>
</evidence>
<evidence type="ECO:0000256" key="2">
    <source>
        <dbReference type="ARBA" id="ARBA00004496"/>
    </source>
</evidence>
<dbReference type="InterPro" id="IPR033865">
    <property type="entry name" value="Ataxin-3"/>
</dbReference>
<feature type="active site" evidence="19">
    <location>
        <position position="113"/>
    </location>
</feature>
<dbReference type="SMART" id="SM01246">
    <property type="entry name" value="Josephin"/>
    <property type="match status" value="1"/>
</dbReference>
<evidence type="ECO:0000256" key="16">
    <source>
        <dbReference type="ARBA" id="ARBA00069055"/>
    </source>
</evidence>
<dbReference type="GO" id="GO:0016579">
    <property type="term" value="P:protein deubiquitination"/>
    <property type="evidence" value="ECO:0007669"/>
    <property type="project" value="InterPro"/>
</dbReference>
<evidence type="ECO:0000256" key="9">
    <source>
        <dbReference type="ARBA" id="ARBA00022801"/>
    </source>
</evidence>
<dbReference type="PRINTS" id="PR01233">
    <property type="entry name" value="JOSEPHIN"/>
</dbReference>
<keyword evidence="10" id="KW-0788">Thiol protease</keyword>
<comment type="function">
    <text evidence="14">Acts as a chain editing deubiquitinating enzyme that binds and cleaves 'Lys-48'-linked polyubiquitin chains, with a preference for chains containing four or more ubiquitin molecules thereby modulating protein degradation by the ubiquitin-proteasome pathway. Probably by regulating the IGF-1-insulin-like pathway, regulates lifespan. Regulates germline DNA double-strand-break repair and apoptosis in response to DNA damage by recruiting E4 ubiquitin-protein ligase ufd-2 to DNA repair foci. Interacts with key regulators of transcription and represses transcription. Acts as a histone-binding protein that regulates transcription.</text>
</comment>
<feature type="active site" evidence="19">
    <location>
        <position position="19"/>
    </location>
</feature>
<evidence type="ECO:0000256" key="10">
    <source>
        <dbReference type="ARBA" id="ARBA00022807"/>
    </source>
</evidence>
<dbReference type="EC" id="3.4.19.12" evidence="4"/>
<evidence type="ECO:0000256" key="19">
    <source>
        <dbReference type="PROSITE-ProRule" id="PRU00331"/>
    </source>
</evidence>
<evidence type="ECO:0000256" key="17">
    <source>
        <dbReference type="ARBA" id="ARBA00082365"/>
    </source>
</evidence>
<evidence type="ECO:0000259" key="20">
    <source>
        <dbReference type="PROSITE" id="PS50957"/>
    </source>
</evidence>
<dbReference type="PROSITE" id="PS50957">
    <property type="entry name" value="JOSEPHIN"/>
    <property type="match status" value="1"/>
</dbReference>
<keyword evidence="11" id="KW-0805">Transcription regulation</keyword>
<sequence>MESILFEKKIFFKQEASLCAQHALNMLLQGHYFSASDLATIAHDLDERENSMLSTNIARSQNMDDSGYFSVQVIAEALRVFNLELISFTSSDAVEFQRDPTCGAAYICNLNEHWFVIRRFGFQWFKLNSLLSSPELLSDTYLSLYLAQLVNDGYTIFVVVGELPHCKADEILSQCPVIPLTTARNMVAHENQLEDEDLAQAIALSLAEIEKDNSGSSEGLEGVNKQTDEINDLSLQQALEASAKEAKEREDEYMTRQLQYALQMSLDEQAAIRSQK</sequence>
<dbReference type="GO" id="GO:0005737">
    <property type="term" value="C:cytoplasm"/>
    <property type="evidence" value="ECO:0007669"/>
    <property type="project" value="UniProtKB-SubCell"/>
</dbReference>
<reference evidence="22" key="1">
    <citation type="submission" date="2017-02" db="UniProtKB">
        <authorList>
            <consortium name="WormBaseParasite"/>
        </authorList>
    </citation>
    <scope>IDENTIFICATION</scope>
</reference>
<evidence type="ECO:0000256" key="15">
    <source>
        <dbReference type="ARBA" id="ARBA00063584"/>
    </source>
</evidence>
<dbReference type="PROSITE" id="PS50330">
    <property type="entry name" value="UIM"/>
    <property type="match status" value="1"/>
</dbReference>
<dbReference type="GO" id="GO:0004843">
    <property type="term" value="F:cysteine-type deubiquitinase activity"/>
    <property type="evidence" value="ECO:0007669"/>
    <property type="project" value="UniProtKB-EC"/>
</dbReference>
<evidence type="ECO:0000256" key="12">
    <source>
        <dbReference type="ARBA" id="ARBA00023163"/>
    </source>
</evidence>
<keyword evidence="6" id="KW-0645">Protease</keyword>
<comment type="subunit">
    <text evidence="15">Forms a complex composed of deubiquitinating enzyme atx-3, adapter ubxn-5 and cdc-48.1. Forms a complex composed of deubiquitinating enzyme atx-3, E4 ubiquitin-protein ligase ufd-2 and cdc-48.1. Interacts (via RRDR motif) with cdc-48.1 (via N-terminus) and cdc-48.2 (via N-terminus); the interaction with cdc-48.1 is not required for atx-3 enzymatic activity. Interacts (via C-terminus) with ubxn-5. May interact with ned-8.</text>
</comment>
<name>A0A0N5AQA7_9BILA</name>
<keyword evidence="5" id="KW-0963">Cytoplasm</keyword>
<evidence type="ECO:0000256" key="13">
    <source>
        <dbReference type="ARBA" id="ARBA00023242"/>
    </source>
</evidence>
<evidence type="ECO:0000256" key="8">
    <source>
        <dbReference type="ARBA" id="ARBA00022786"/>
    </source>
</evidence>
<feature type="active site" evidence="18 19">
    <location>
        <position position="128"/>
    </location>
</feature>
<keyword evidence="8" id="KW-0833">Ubl conjugation pathway</keyword>
<dbReference type="Gene3D" id="1.10.287.10">
    <property type="entry name" value="S15/NS1, RNA-binding"/>
    <property type="match status" value="1"/>
</dbReference>
<dbReference type="PANTHER" id="PTHR14159:SF0">
    <property type="entry name" value="ATAXIN-3-RELATED"/>
    <property type="match status" value="1"/>
</dbReference>
<evidence type="ECO:0000256" key="11">
    <source>
        <dbReference type="ARBA" id="ARBA00023015"/>
    </source>
</evidence>
<dbReference type="Pfam" id="PF02809">
    <property type="entry name" value="UIM"/>
    <property type="match status" value="3"/>
</dbReference>
<comment type="catalytic activity">
    <reaction evidence="1">
        <text>Thiol-dependent hydrolysis of ester, thioester, amide, peptide and isopeptide bonds formed by the C-terminal Gly of ubiquitin (a 76-residue protein attached to proteins as an intracellular targeting signal).</text>
        <dbReference type="EC" id="3.4.19.12"/>
    </reaction>
</comment>
<dbReference type="GO" id="GO:0006508">
    <property type="term" value="P:proteolysis"/>
    <property type="evidence" value="ECO:0007669"/>
    <property type="project" value="UniProtKB-KW"/>
</dbReference>
<evidence type="ECO:0000256" key="4">
    <source>
        <dbReference type="ARBA" id="ARBA00012759"/>
    </source>
</evidence>
<dbReference type="FunFam" id="1.10.287.10:FF:000018">
    <property type="entry name" value="Ataxin-3 homolog"/>
    <property type="match status" value="1"/>
</dbReference>
<evidence type="ECO:0000256" key="6">
    <source>
        <dbReference type="ARBA" id="ARBA00022670"/>
    </source>
</evidence>
<keyword evidence="12" id="KW-0804">Transcription</keyword>
<evidence type="ECO:0000256" key="1">
    <source>
        <dbReference type="ARBA" id="ARBA00000707"/>
    </source>
</evidence>
<feature type="active site" description="Nucleophile" evidence="18">
    <location>
        <position position="19"/>
    </location>
</feature>
<accession>A0A0N5AQA7</accession>
<dbReference type="PANTHER" id="PTHR14159">
    <property type="entry name" value="ATAXIN-3-RELATED"/>
    <property type="match status" value="1"/>
</dbReference>
<evidence type="ECO:0000256" key="18">
    <source>
        <dbReference type="PIRSR" id="PIRSR633865-1"/>
    </source>
</evidence>
<organism evidence="21 22">
    <name type="scientific">Syphacia muris</name>
    <dbReference type="NCBI Taxonomy" id="451379"/>
    <lineage>
        <taxon>Eukaryota</taxon>
        <taxon>Metazoa</taxon>
        <taxon>Ecdysozoa</taxon>
        <taxon>Nematoda</taxon>
        <taxon>Chromadorea</taxon>
        <taxon>Rhabditida</taxon>
        <taxon>Spirurina</taxon>
        <taxon>Oxyuridomorpha</taxon>
        <taxon>Oxyuroidea</taxon>
        <taxon>Oxyuridae</taxon>
        <taxon>Syphacia</taxon>
    </lineage>
</organism>
<dbReference type="STRING" id="451379.A0A0N5AQA7"/>
<keyword evidence="7" id="KW-0677">Repeat</keyword>
<dbReference type="Pfam" id="PF02099">
    <property type="entry name" value="Josephin"/>
    <property type="match status" value="1"/>
</dbReference>
<feature type="domain" description="Josephin" evidence="20">
    <location>
        <begin position="6"/>
        <end position="174"/>
    </location>
</feature>
<feature type="active site" description="Proton acceptor" evidence="18">
    <location>
        <position position="113"/>
    </location>
</feature>
<keyword evidence="13" id="KW-0539">Nucleus</keyword>